<dbReference type="EMBL" id="LFND01000001">
    <property type="protein sequence ID" value="KMQ66950.1"/>
    <property type="molecule type" value="Genomic_DNA"/>
</dbReference>
<evidence type="ECO:0000313" key="2">
    <source>
        <dbReference type="EMBL" id="KMQ66950.1"/>
    </source>
</evidence>
<dbReference type="OrthoDB" id="1274104at2"/>
<name>A0A0J7LDI8_9FLAO</name>
<feature type="chain" id="PRO_5005290960" evidence="1">
    <location>
        <begin position="19"/>
        <end position="149"/>
    </location>
</feature>
<protein>
    <submittedName>
        <fullName evidence="2">Uncharacterized protein</fullName>
    </submittedName>
</protein>
<keyword evidence="1" id="KW-0732">Signal</keyword>
<dbReference type="AlphaFoldDB" id="A0A0J7LDI8"/>
<feature type="signal peptide" evidence="1">
    <location>
        <begin position="1"/>
        <end position="18"/>
    </location>
</feature>
<evidence type="ECO:0000256" key="1">
    <source>
        <dbReference type="SAM" id="SignalP"/>
    </source>
</evidence>
<gene>
    <name evidence="2" type="ORF">ACM46_01515</name>
</gene>
<comment type="caution">
    <text evidence="2">The sequence shown here is derived from an EMBL/GenBank/DDBJ whole genome shotgun (WGS) entry which is preliminary data.</text>
</comment>
<dbReference type="STRING" id="558151.ACM46_01515"/>
<proteinExistence type="predicted"/>
<accession>A0A0J7LDI8</accession>
<sequence>MKCILLLFSIVFFSLAKAQVPPPPATANLVQKELINEFIEVSHYKEALINYAKDYISLKRIDYNVDPPKELFTKEQARSIIDQFDFEELRFSLQSALSFIPEKNLRELIKFHKSLGGTLSKDNTILLMSPTIDLNIKNQISYAIENINK</sequence>
<organism evidence="2 3">
    <name type="scientific">Chryseobacterium angstadtii</name>
    <dbReference type="NCBI Taxonomy" id="558151"/>
    <lineage>
        <taxon>Bacteria</taxon>
        <taxon>Pseudomonadati</taxon>
        <taxon>Bacteroidota</taxon>
        <taxon>Flavobacteriia</taxon>
        <taxon>Flavobacteriales</taxon>
        <taxon>Weeksellaceae</taxon>
        <taxon>Chryseobacterium group</taxon>
        <taxon>Chryseobacterium</taxon>
    </lineage>
</organism>
<evidence type="ECO:0000313" key="3">
    <source>
        <dbReference type="Proteomes" id="UP000036261"/>
    </source>
</evidence>
<keyword evidence="3" id="KW-1185">Reference proteome</keyword>
<reference evidence="2 3" key="1">
    <citation type="journal article" date="2013" name="Int. J. Syst. Evol. Microbiol.">
        <title>Chryseobacterium angstadtii sp. nov., isolated from a newt tank.</title>
        <authorList>
            <person name="Kirk K.E."/>
            <person name="Hoffman J.A."/>
            <person name="Smith K.A."/>
            <person name="Strahan B.L."/>
            <person name="Failor K.C."/>
            <person name="Krebs J.E."/>
            <person name="Gale A.N."/>
            <person name="Do T.D."/>
            <person name="Sontag T.C."/>
            <person name="Batties A.M."/>
            <person name="Mistiszyn K."/>
            <person name="Newman J.D."/>
        </authorList>
    </citation>
    <scope>NUCLEOTIDE SEQUENCE [LARGE SCALE GENOMIC DNA]</scope>
    <source>
        <strain evidence="2 3">KM</strain>
    </source>
</reference>
<dbReference type="PATRIC" id="fig|558151.6.peg.313"/>
<dbReference type="RefSeq" id="WP_048505557.1">
    <property type="nucleotide sequence ID" value="NZ_LFND01000001.1"/>
</dbReference>
<dbReference type="Proteomes" id="UP000036261">
    <property type="component" value="Unassembled WGS sequence"/>
</dbReference>